<evidence type="ECO:0000259" key="7">
    <source>
        <dbReference type="PROSITE" id="PS50249"/>
    </source>
</evidence>
<dbReference type="FunFam" id="1.10.10.10:FF:000020">
    <property type="entry name" value="SWI/SNF complex subunit SMARCC2 isoform c"/>
    <property type="match status" value="1"/>
</dbReference>
<keyword evidence="1" id="KW-0805">Transcription regulation</keyword>
<dbReference type="Pfam" id="PF04433">
    <property type="entry name" value="SWIRM"/>
    <property type="match status" value="1"/>
</dbReference>
<dbReference type="PROSITE" id="PS50090">
    <property type="entry name" value="MYB_LIKE"/>
    <property type="match status" value="1"/>
</dbReference>
<feature type="region of interest" description="Disordered" evidence="5">
    <location>
        <begin position="75"/>
        <end position="96"/>
    </location>
</feature>
<comment type="caution">
    <text evidence="11">The sequence shown here is derived from an EMBL/GenBank/DDBJ whole genome shotgun (WGS) entry which is preliminary data.</text>
</comment>
<dbReference type="CDD" id="cd08067">
    <property type="entry name" value="MPN_2A_DUB"/>
    <property type="match status" value="1"/>
</dbReference>
<feature type="domain" description="SANT" evidence="9">
    <location>
        <begin position="95"/>
        <end position="147"/>
    </location>
</feature>
<dbReference type="InParanoid" id="A0A1X2HUT2"/>
<feature type="region of interest" description="Disordered" evidence="5">
    <location>
        <begin position="146"/>
        <end position="173"/>
    </location>
</feature>
<dbReference type="PROSITE" id="PS50249">
    <property type="entry name" value="MPN"/>
    <property type="match status" value="1"/>
</dbReference>
<feature type="domain" description="HTH myb-type" evidence="10">
    <location>
        <begin position="97"/>
        <end position="147"/>
    </location>
</feature>
<dbReference type="InterPro" id="IPR001005">
    <property type="entry name" value="SANT/Myb"/>
</dbReference>
<dbReference type="InterPro" id="IPR050242">
    <property type="entry name" value="JAMM_MPN+_peptidase_M67A"/>
</dbReference>
<keyword evidence="4" id="KW-0539">Nucleus</keyword>
<proteinExistence type="predicted"/>
<dbReference type="PROSITE" id="PS51294">
    <property type="entry name" value="HTH_MYB"/>
    <property type="match status" value="1"/>
</dbReference>
<feature type="region of interest" description="Disordered" evidence="5">
    <location>
        <begin position="204"/>
        <end position="246"/>
    </location>
</feature>
<dbReference type="GO" id="GO:0003677">
    <property type="term" value="F:DNA binding"/>
    <property type="evidence" value="ECO:0007669"/>
    <property type="project" value="UniProtKB-KW"/>
</dbReference>
<dbReference type="InterPro" id="IPR009057">
    <property type="entry name" value="Homeodomain-like_sf"/>
</dbReference>
<dbReference type="InterPro" id="IPR017884">
    <property type="entry name" value="SANT_dom"/>
</dbReference>
<sequence>MQRDGGDDEIVDVDVDDNNNNNTKIAEVQEESNSPPAQDLLHLTDESPWEDLDHMDDASRNLIQQMLREQQYFGYDTPASPKKSIKKAKSEGLPSHKARWTDTEDQLLRSAIENHGYGNWKAIATQVGTRTALQCKNRARHWVQSDKLDKSALPSPTNATYLAPERANTTTPPAITSTFVASETTVPFSTSSTSEAELIQTQDDLNNDGENKNNASPPKQLNQPNPKIESSQDANIPSVDPPKTQEIKTESFQFDRDHATEDEIENNPEWFKNKASKTPDRYLKIRNHILDSWYKCKPRYLTKTSARRGLRDCGDVNAIGRVHTYLESIGAINLDTVNNAPRPPRRQIQQHGETYTEEDPDVFSAADMVIGYEGPRKRKVRNEHGQWVDPRELEGRVIEHGQDIQPVKAKRVSKRPQRYVADEFGRGYDPFRLVPVEYYDTEEFPAPFTVIVNSDALLVMDFHSYLAHTEIIGLLGGRFDAKSRELTIESVFPCHSTSTGIQCEMDPASEMKAREEFASQGYDVVGWYHSHPTFEPQPSIRDIENQTSYQTLFRNESTGDEPFVGVIVSPYDIDAASDHSQIQYLHISPRWNELHLFRLPYACRRVVRQSKEIAPVVLRQFRQLIDEFKDYEHKMDMTQTFRTGTRLDKLLEALRAHIFLPVAEEEEFLSEVRQLFA</sequence>
<feature type="domain" description="SWIRM" evidence="8">
    <location>
        <begin position="245"/>
        <end position="343"/>
    </location>
</feature>
<dbReference type="InterPro" id="IPR036388">
    <property type="entry name" value="WH-like_DNA-bd_sf"/>
</dbReference>
<dbReference type="GO" id="GO:0008237">
    <property type="term" value="F:metallopeptidase activity"/>
    <property type="evidence" value="ECO:0007669"/>
    <property type="project" value="InterPro"/>
</dbReference>
<dbReference type="STRING" id="13706.A0A1X2HUT2"/>
<dbReference type="PROSITE" id="PS51293">
    <property type="entry name" value="SANT"/>
    <property type="match status" value="1"/>
</dbReference>
<dbReference type="SUPFAM" id="SSF46689">
    <property type="entry name" value="Homeodomain-like"/>
    <property type="match status" value="2"/>
</dbReference>
<keyword evidence="2" id="KW-0238">DNA-binding</keyword>
<dbReference type="Pfam" id="PF01398">
    <property type="entry name" value="JAB"/>
    <property type="match status" value="1"/>
</dbReference>
<dbReference type="SUPFAM" id="SSF102712">
    <property type="entry name" value="JAB1/MPN domain"/>
    <property type="match status" value="1"/>
</dbReference>
<evidence type="ECO:0000256" key="3">
    <source>
        <dbReference type="ARBA" id="ARBA00023163"/>
    </source>
</evidence>
<reference evidence="11 12" key="1">
    <citation type="submission" date="2016-07" db="EMBL/GenBank/DDBJ databases">
        <title>Pervasive Adenine N6-methylation of Active Genes in Fungi.</title>
        <authorList>
            <consortium name="DOE Joint Genome Institute"/>
            <person name="Mondo S.J."/>
            <person name="Dannebaum R.O."/>
            <person name="Kuo R.C."/>
            <person name="Labutti K."/>
            <person name="Haridas S."/>
            <person name="Kuo A."/>
            <person name="Salamov A."/>
            <person name="Ahrendt S.R."/>
            <person name="Lipzen A."/>
            <person name="Sullivan W."/>
            <person name="Andreopoulos W.B."/>
            <person name="Clum A."/>
            <person name="Lindquist E."/>
            <person name="Daum C."/>
            <person name="Ramamoorthy G.K."/>
            <person name="Gryganskyi A."/>
            <person name="Culley D."/>
            <person name="Magnuson J.K."/>
            <person name="James T.Y."/>
            <person name="O'Malley M.A."/>
            <person name="Stajich J.E."/>
            <person name="Spatafora J.W."/>
            <person name="Visel A."/>
            <person name="Grigoriev I.V."/>
        </authorList>
    </citation>
    <scope>NUCLEOTIDE SEQUENCE [LARGE SCALE GENOMIC DNA]</scope>
    <source>
        <strain evidence="11 12">NRRL 2496</strain>
    </source>
</reference>
<dbReference type="GO" id="GO:0005634">
    <property type="term" value="C:nucleus"/>
    <property type="evidence" value="ECO:0007669"/>
    <property type="project" value="UniProtKB-ARBA"/>
</dbReference>
<dbReference type="InterPro" id="IPR000555">
    <property type="entry name" value="JAMM/MPN+_dom"/>
</dbReference>
<evidence type="ECO:0000259" key="8">
    <source>
        <dbReference type="PROSITE" id="PS50934"/>
    </source>
</evidence>
<dbReference type="Gene3D" id="1.10.10.60">
    <property type="entry name" value="Homeodomain-like"/>
    <property type="match status" value="1"/>
</dbReference>
<keyword evidence="12" id="KW-1185">Reference proteome</keyword>
<evidence type="ECO:0000259" key="6">
    <source>
        <dbReference type="PROSITE" id="PS50090"/>
    </source>
</evidence>
<evidence type="ECO:0000256" key="2">
    <source>
        <dbReference type="ARBA" id="ARBA00023125"/>
    </source>
</evidence>
<dbReference type="Gene3D" id="1.10.10.10">
    <property type="entry name" value="Winged helix-like DNA-binding domain superfamily/Winged helix DNA-binding domain"/>
    <property type="match status" value="1"/>
</dbReference>
<evidence type="ECO:0000259" key="10">
    <source>
        <dbReference type="PROSITE" id="PS51294"/>
    </source>
</evidence>
<evidence type="ECO:0000259" key="9">
    <source>
        <dbReference type="PROSITE" id="PS51293"/>
    </source>
</evidence>
<dbReference type="CDD" id="cd00167">
    <property type="entry name" value="SANT"/>
    <property type="match status" value="1"/>
</dbReference>
<dbReference type="InterPro" id="IPR037518">
    <property type="entry name" value="MPN"/>
</dbReference>
<dbReference type="EMBL" id="MCGN01000001">
    <property type="protein sequence ID" value="ORZ03329.1"/>
    <property type="molecule type" value="Genomic_DNA"/>
</dbReference>
<dbReference type="OMA" id="QDHYLES"/>
<dbReference type="AlphaFoldDB" id="A0A1X2HUT2"/>
<organism evidence="11 12">
    <name type="scientific">Syncephalastrum racemosum</name>
    <name type="common">Filamentous fungus</name>
    <dbReference type="NCBI Taxonomy" id="13706"/>
    <lineage>
        <taxon>Eukaryota</taxon>
        <taxon>Fungi</taxon>
        <taxon>Fungi incertae sedis</taxon>
        <taxon>Mucoromycota</taxon>
        <taxon>Mucoromycotina</taxon>
        <taxon>Mucoromycetes</taxon>
        <taxon>Mucorales</taxon>
        <taxon>Syncephalastraceae</taxon>
        <taxon>Syncephalastrum</taxon>
    </lineage>
</organism>
<feature type="compositionally biased region" description="Acidic residues" evidence="5">
    <location>
        <begin position="1"/>
        <end position="17"/>
    </location>
</feature>
<feature type="domain" description="MPN" evidence="7">
    <location>
        <begin position="450"/>
        <end position="587"/>
    </location>
</feature>
<protein>
    <submittedName>
        <fullName evidence="11">Uncharacterized protein</fullName>
    </submittedName>
</protein>
<dbReference type="SMART" id="SM00717">
    <property type="entry name" value="SANT"/>
    <property type="match status" value="1"/>
</dbReference>
<evidence type="ECO:0000256" key="4">
    <source>
        <dbReference type="ARBA" id="ARBA00023242"/>
    </source>
</evidence>
<dbReference type="PANTHER" id="PTHR10410">
    <property type="entry name" value="EUKARYOTIC TRANSLATION INITIATION FACTOR 3 -RELATED"/>
    <property type="match status" value="1"/>
</dbReference>
<evidence type="ECO:0000256" key="1">
    <source>
        <dbReference type="ARBA" id="ARBA00023015"/>
    </source>
</evidence>
<dbReference type="Gene3D" id="3.40.140.10">
    <property type="entry name" value="Cytidine Deaminase, domain 2"/>
    <property type="match status" value="1"/>
</dbReference>
<dbReference type="OrthoDB" id="118550at2759"/>
<keyword evidence="3" id="KW-0804">Transcription</keyword>
<dbReference type="SMART" id="SM00232">
    <property type="entry name" value="JAB_MPN"/>
    <property type="match status" value="1"/>
</dbReference>
<feature type="region of interest" description="Disordered" evidence="5">
    <location>
        <begin position="1"/>
        <end position="39"/>
    </location>
</feature>
<evidence type="ECO:0000313" key="11">
    <source>
        <dbReference type="EMBL" id="ORZ03329.1"/>
    </source>
</evidence>
<dbReference type="GO" id="GO:0010468">
    <property type="term" value="P:regulation of gene expression"/>
    <property type="evidence" value="ECO:0007669"/>
    <property type="project" value="UniProtKB-ARBA"/>
</dbReference>
<evidence type="ECO:0000313" key="12">
    <source>
        <dbReference type="Proteomes" id="UP000242180"/>
    </source>
</evidence>
<dbReference type="InterPro" id="IPR017930">
    <property type="entry name" value="Myb_dom"/>
</dbReference>
<dbReference type="PROSITE" id="PS50934">
    <property type="entry name" value="SWIRM"/>
    <property type="match status" value="1"/>
</dbReference>
<dbReference type="Proteomes" id="UP000242180">
    <property type="component" value="Unassembled WGS sequence"/>
</dbReference>
<feature type="domain" description="Myb-like" evidence="6">
    <location>
        <begin position="97"/>
        <end position="143"/>
    </location>
</feature>
<dbReference type="Pfam" id="PF00249">
    <property type="entry name" value="Myb_DNA-binding"/>
    <property type="match status" value="1"/>
</dbReference>
<evidence type="ECO:0000256" key="5">
    <source>
        <dbReference type="SAM" id="MobiDB-lite"/>
    </source>
</evidence>
<accession>A0A1X2HUT2</accession>
<name>A0A1X2HUT2_SYNRA</name>
<feature type="compositionally biased region" description="Polar residues" evidence="5">
    <location>
        <begin position="212"/>
        <end position="235"/>
    </location>
</feature>
<gene>
    <name evidence="11" type="ORF">BCR43DRAFT_510398</name>
</gene>
<dbReference type="InterPro" id="IPR007526">
    <property type="entry name" value="SWIRM"/>
</dbReference>